<organism evidence="1 2">
    <name type="scientific">phage Lak_Megaphage_Sonny</name>
    <dbReference type="NCBI Taxonomy" id="3109229"/>
    <lineage>
        <taxon>Viruses</taxon>
        <taxon>Duplodnaviria</taxon>
        <taxon>Heunggongvirae</taxon>
        <taxon>Uroviricota</taxon>
        <taxon>Caudoviricetes</taxon>
        <taxon>Caudoviricetes code 15 clade</taxon>
    </lineage>
</organism>
<keyword evidence="2" id="KW-1185">Reference proteome</keyword>
<evidence type="ECO:0000313" key="1">
    <source>
        <dbReference type="EMBL" id="WQJ53516.1"/>
    </source>
</evidence>
<protein>
    <submittedName>
        <fullName evidence="1">Uncharacterized protein</fullName>
    </submittedName>
</protein>
<dbReference type="Proteomes" id="UP001358193">
    <property type="component" value="Segment"/>
</dbReference>
<sequence length="108" mass="12949">MENLKNTQGVTVKFEELDDNDNIVRVLSEKTFPDAKFSSWLSPGYNLFLKYRCFDKDVIDYVYHQHCMNNQKYDYSNWEEAPNIRQAFYNADGELMYTDDEVDYEMNL</sequence>
<reference evidence="1 2" key="1">
    <citation type="submission" date="2023-11" db="EMBL/GenBank/DDBJ databases">
        <authorList>
            <person name="Cook R."/>
            <person name="Crisci M."/>
            <person name="Pye H."/>
            <person name="Adriaenssens E."/>
            <person name="Santini J."/>
        </authorList>
    </citation>
    <scope>NUCLEOTIDE SEQUENCE [LARGE SCALE GENOMIC DNA]</scope>
    <source>
        <strain evidence="1">Lak_Megaphage_Sonny</strain>
    </source>
</reference>
<dbReference type="EMBL" id="OR769223">
    <property type="protein sequence ID" value="WQJ53516.1"/>
    <property type="molecule type" value="Genomic_DNA"/>
</dbReference>
<proteinExistence type="predicted"/>
<evidence type="ECO:0000313" key="2">
    <source>
        <dbReference type="Proteomes" id="UP001358193"/>
    </source>
</evidence>
<accession>A0ABZ0Z4A7</accession>
<name>A0ABZ0Z4A7_9CAUD</name>